<dbReference type="InterPro" id="IPR018060">
    <property type="entry name" value="HTH_AraC"/>
</dbReference>
<evidence type="ECO:0000256" key="1">
    <source>
        <dbReference type="ARBA" id="ARBA00023015"/>
    </source>
</evidence>
<dbReference type="InterPro" id="IPR018062">
    <property type="entry name" value="HTH_AraC-typ_CS"/>
</dbReference>
<protein>
    <submittedName>
        <fullName evidence="5">Helix-turn-helix domain-containing protein</fullName>
    </submittedName>
</protein>
<keyword evidence="6" id="KW-1185">Reference proteome</keyword>
<evidence type="ECO:0000313" key="6">
    <source>
        <dbReference type="Proteomes" id="UP001595615"/>
    </source>
</evidence>
<gene>
    <name evidence="5" type="ORF">ACFOMD_17570</name>
</gene>
<name>A0ABV7XEM2_9SPHN</name>
<dbReference type="SUPFAM" id="SSF46689">
    <property type="entry name" value="Homeodomain-like"/>
    <property type="match status" value="2"/>
</dbReference>
<dbReference type="Proteomes" id="UP001595615">
    <property type="component" value="Unassembled WGS sequence"/>
</dbReference>
<keyword evidence="1" id="KW-0805">Transcription regulation</keyword>
<dbReference type="SMART" id="SM00342">
    <property type="entry name" value="HTH_ARAC"/>
    <property type="match status" value="1"/>
</dbReference>
<evidence type="ECO:0000256" key="3">
    <source>
        <dbReference type="ARBA" id="ARBA00023163"/>
    </source>
</evidence>
<dbReference type="EMBL" id="JBHRXV010000014">
    <property type="protein sequence ID" value="MFC3714381.1"/>
    <property type="molecule type" value="Genomic_DNA"/>
</dbReference>
<sequence>MARVDPLWRSDEISFYRFDHPVEHEDQPYEARADAFRASFVDAGAFNLEVGEGRWRVGTGDVMLSHPGMGYRASFEGTGFNDTCLSLIYLAAEDERFDRVQSWARGGRRVMPASNRLGYLRWLLQNAHAKRAPMLAEYVASEIFREPDATPADLFREQKFGWYAERVHAARERLDAAFDDAHSVSALARSVGMSAFHFTRVFTQLVGRPPHRYLTERRLTAARAMLEQGRSVTDTCFACGFNELSHFSRSFSRRFGVSPSRLGH</sequence>
<dbReference type="PROSITE" id="PS01124">
    <property type="entry name" value="HTH_ARAC_FAMILY_2"/>
    <property type="match status" value="1"/>
</dbReference>
<organism evidence="5 6">
    <name type="scientific">Sphingoaurantiacus capsulatus</name>
    <dbReference type="NCBI Taxonomy" id="1771310"/>
    <lineage>
        <taxon>Bacteria</taxon>
        <taxon>Pseudomonadati</taxon>
        <taxon>Pseudomonadota</taxon>
        <taxon>Alphaproteobacteria</taxon>
        <taxon>Sphingomonadales</taxon>
        <taxon>Sphingosinicellaceae</taxon>
        <taxon>Sphingoaurantiacus</taxon>
    </lineage>
</organism>
<accession>A0ABV7XEM2</accession>
<dbReference type="Pfam" id="PF12833">
    <property type="entry name" value="HTH_18"/>
    <property type="match status" value="1"/>
</dbReference>
<dbReference type="Gene3D" id="1.10.10.60">
    <property type="entry name" value="Homeodomain-like"/>
    <property type="match status" value="2"/>
</dbReference>
<keyword evidence="3" id="KW-0804">Transcription</keyword>
<evidence type="ECO:0000256" key="2">
    <source>
        <dbReference type="ARBA" id="ARBA00023125"/>
    </source>
</evidence>
<evidence type="ECO:0000313" key="5">
    <source>
        <dbReference type="EMBL" id="MFC3714381.1"/>
    </source>
</evidence>
<proteinExistence type="predicted"/>
<dbReference type="InterPro" id="IPR009057">
    <property type="entry name" value="Homeodomain-like_sf"/>
</dbReference>
<dbReference type="InterPro" id="IPR050204">
    <property type="entry name" value="AraC_XylS_family_regulators"/>
</dbReference>
<feature type="domain" description="HTH araC/xylS-type" evidence="4">
    <location>
        <begin position="168"/>
        <end position="264"/>
    </location>
</feature>
<dbReference type="PANTHER" id="PTHR46796">
    <property type="entry name" value="HTH-TYPE TRANSCRIPTIONAL ACTIVATOR RHAS-RELATED"/>
    <property type="match status" value="1"/>
</dbReference>
<reference evidence="6" key="1">
    <citation type="journal article" date="2019" name="Int. J. Syst. Evol. Microbiol.">
        <title>The Global Catalogue of Microorganisms (GCM) 10K type strain sequencing project: providing services to taxonomists for standard genome sequencing and annotation.</title>
        <authorList>
            <consortium name="The Broad Institute Genomics Platform"/>
            <consortium name="The Broad Institute Genome Sequencing Center for Infectious Disease"/>
            <person name="Wu L."/>
            <person name="Ma J."/>
        </authorList>
    </citation>
    <scope>NUCLEOTIDE SEQUENCE [LARGE SCALE GENOMIC DNA]</scope>
    <source>
        <strain evidence="6">KCTC 42644</strain>
    </source>
</reference>
<dbReference type="RefSeq" id="WP_380863869.1">
    <property type="nucleotide sequence ID" value="NZ_JBHRXV010000014.1"/>
</dbReference>
<comment type="caution">
    <text evidence="5">The sequence shown here is derived from an EMBL/GenBank/DDBJ whole genome shotgun (WGS) entry which is preliminary data.</text>
</comment>
<keyword evidence="2" id="KW-0238">DNA-binding</keyword>
<dbReference type="PROSITE" id="PS00041">
    <property type="entry name" value="HTH_ARAC_FAMILY_1"/>
    <property type="match status" value="1"/>
</dbReference>
<evidence type="ECO:0000259" key="4">
    <source>
        <dbReference type="PROSITE" id="PS01124"/>
    </source>
</evidence>